<dbReference type="PANTHER" id="PTHR41813">
    <property type="entry name" value="REGULATOR PAB1642, PUTATIVE (AFU_ORTHOLOGUE AFUA_3G11955)-RELATED"/>
    <property type="match status" value="1"/>
</dbReference>
<comment type="caution">
    <text evidence="3">The sequence shown here is derived from an EMBL/GenBank/DDBJ whole genome shotgun (WGS) entry which is preliminary data.</text>
</comment>
<reference evidence="3" key="1">
    <citation type="submission" date="2022-12" db="EMBL/GenBank/DDBJ databases">
        <authorList>
            <person name="Petersen C."/>
        </authorList>
    </citation>
    <scope>NUCLEOTIDE SEQUENCE</scope>
    <source>
        <strain evidence="3">IBT 15544</strain>
    </source>
</reference>
<dbReference type="PANTHER" id="PTHR41813:SF2">
    <property type="entry name" value="REGULATOR PAB1642, PUTATIVE (AFU_ORTHOLOGUE AFUA_3G11955)-RELATED"/>
    <property type="match status" value="1"/>
</dbReference>
<evidence type="ECO:0000256" key="2">
    <source>
        <dbReference type="SAM" id="MobiDB-lite"/>
    </source>
</evidence>
<dbReference type="Proteomes" id="UP001150904">
    <property type="component" value="Unassembled WGS sequence"/>
</dbReference>
<dbReference type="Gene3D" id="1.20.910.10">
    <property type="entry name" value="Heme oxygenase-like"/>
    <property type="match status" value="1"/>
</dbReference>
<dbReference type="AlphaFoldDB" id="A0A9W9JEN8"/>
<evidence type="ECO:0000313" key="3">
    <source>
        <dbReference type="EMBL" id="KAJ5195614.1"/>
    </source>
</evidence>
<reference evidence="3" key="2">
    <citation type="journal article" date="2023" name="IMA Fungus">
        <title>Comparative genomic study of the Penicillium genus elucidates a diverse pangenome and 15 lateral gene transfer events.</title>
        <authorList>
            <person name="Petersen C."/>
            <person name="Sorensen T."/>
            <person name="Nielsen M.R."/>
            <person name="Sondergaard T.E."/>
            <person name="Sorensen J.L."/>
            <person name="Fitzpatrick D.A."/>
            <person name="Frisvad J.C."/>
            <person name="Nielsen K.L."/>
        </authorList>
    </citation>
    <scope>NUCLEOTIDE SEQUENCE</scope>
    <source>
        <strain evidence="3">IBT 15544</strain>
    </source>
</reference>
<feature type="coiled-coil region" evidence="1">
    <location>
        <begin position="205"/>
        <end position="232"/>
    </location>
</feature>
<dbReference type="CDD" id="cd19357">
    <property type="entry name" value="TenA_E_At3g16990-like"/>
    <property type="match status" value="1"/>
</dbReference>
<evidence type="ECO:0000256" key="1">
    <source>
        <dbReference type="SAM" id="Coils"/>
    </source>
</evidence>
<keyword evidence="1" id="KW-0175">Coiled coil</keyword>
<proteinExistence type="predicted"/>
<feature type="region of interest" description="Disordered" evidence="2">
    <location>
        <begin position="299"/>
        <end position="322"/>
    </location>
</feature>
<name>A0A9W9JEN8_9EURO</name>
<dbReference type="InterPro" id="IPR053261">
    <property type="entry name" value="Polyketide-peptide_reg"/>
</dbReference>
<sequence length="410" mass="45286">MQRLRSTVDISKYFEEFVDDSLVHKCVRVRCQSCGFVRPKNATCQAEHLSQCKDFLSTTEGEELLTSGGLTISDEQYQNAAIWTGARPSPDLLVNRCGPNGALIGMAPSGSSPRPSLPRNSHLAEAPSLAQHLLAQAEDLLTNGTQHTFLSHAGCGLLTESALNQWLTQIGYISRSLVSFTGALIGKIRIPEIDDLERDSTFRCLDLLCSAVNNMKKELEFLEATKRKYGLEVSFDEPKPPTKGFIDLFNSASCPSATLLEGMVMLWAIENLFHSSFSYAARFVTRTVPRSSPQIPYSFPSSLPPGAPADPNGVQSKPKDGHTTAIREAFIENWKSENFGRFVAACRSIVDELAMVQPPGNSWNEMLACERVFKQAVWLWGQMFPEVMGMEEQDELDGGRTPARVETTAR</sequence>
<dbReference type="RefSeq" id="XP_058306102.1">
    <property type="nucleotide sequence ID" value="XM_058456114.1"/>
</dbReference>
<dbReference type="SUPFAM" id="SSF48613">
    <property type="entry name" value="Heme oxygenase-like"/>
    <property type="match status" value="1"/>
</dbReference>
<dbReference type="InterPro" id="IPR016084">
    <property type="entry name" value="Haem_Oase-like_multi-hlx"/>
</dbReference>
<evidence type="ECO:0000313" key="4">
    <source>
        <dbReference type="Proteomes" id="UP001150904"/>
    </source>
</evidence>
<protein>
    <submittedName>
        <fullName evidence="3">Uncharacterized protein</fullName>
    </submittedName>
</protein>
<organism evidence="3 4">
    <name type="scientific">Penicillium cinerascens</name>
    <dbReference type="NCBI Taxonomy" id="70096"/>
    <lineage>
        <taxon>Eukaryota</taxon>
        <taxon>Fungi</taxon>
        <taxon>Dikarya</taxon>
        <taxon>Ascomycota</taxon>
        <taxon>Pezizomycotina</taxon>
        <taxon>Eurotiomycetes</taxon>
        <taxon>Eurotiomycetidae</taxon>
        <taxon>Eurotiales</taxon>
        <taxon>Aspergillaceae</taxon>
        <taxon>Penicillium</taxon>
    </lineage>
</organism>
<keyword evidence="4" id="KW-1185">Reference proteome</keyword>
<dbReference type="EMBL" id="JAPQKR010000015">
    <property type="protein sequence ID" value="KAJ5195614.1"/>
    <property type="molecule type" value="Genomic_DNA"/>
</dbReference>
<accession>A0A9W9JEN8</accession>
<dbReference type="GeneID" id="83183415"/>
<gene>
    <name evidence="3" type="ORF">N7498_009052</name>
</gene>
<dbReference type="OrthoDB" id="37730at2759"/>